<evidence type="ECO:0000313" key="5">
    <source>
        <dbReference type="EMBL" id="CDO61291.1"/>
    </source>
</evidence>
<gene>
    <name evidence="5" type="ORF">BN1012_Phect3079</name>
</gene>
<evidence type="ECO:0000256" key="2">
    <source>
        <dbReference type="ARBA" id="ARBA00022801"/>
    </source>
</evidence>
<accession>X5MPC4</accession>
<dbReference type="EMBL" id="HG966617">
    <property type="protein sequence ID" value="CDO61291.1"/>
    <property type="molecule type" value="Genomic_DNA"/>
</dbReference>
<name>X5MPC4_9HYPH</name>
<dbReference type="GO" id="GO:0009313">
    <property type="term" value="P:oligosaccharide catabolic process"/>
    <property type="evidence" value="ECO:0007669"/>
    <property type="project" value="TreeGrafter"/>
</dbReference>
<dbReference type="FunFam" id="3.90.400.10:FF:000002">
    <property type="entry name" value="Sucrose isomerase"/>
    <property type="match status" value="1"/>
</dbReference>
<dbReference type="SMART" id="SM00642">
    <property type="entry name" value="Aamy"/>
    <property type="match status" value="1"/>
</dbReference>
<sequence length="532" mass="59734">MSEWWQGAVVYQIYPRSYMDTNGDGIGDLDGIRRKLDYVASLGVDAIWLSPIYPSPNDDFGYDVADYVDVDAAMGGMPAFDALLEEAHSRGLKVILDQVLSHTSDQHAWFQESLTSKDNPKSDWYVWTEAREDGTPPNNWLAAFGGASWSWHPLRRQYYFHQFLRTQPKLNFHNPDVVEAVLDVLRFWLDKGVDGFRLDVANSYVHDASLADNTAVPKEKRSDLSWSHPARLQFHDHDWNQPENVAIMTRIRDVVDSYEDRLVFGEFAAGEKILGQYAGGDDRLHTAYTFTLLDAANLERSVFDRYYNRIAGPVEDLFPCVTFSNHDVARPVTRWSKGRDKAQVAKLGMALLMCLRGTALMYQGEELGLDDIDVTREQIRDPFGTLYFPHFKGRDGCRSPMPWAPDVRYAGFSTVEPWLPVGPEHPALSVSTQEADTESTLAFSKRAIALRKAHRVLQTGDITLLESSNDVLAFTRSDGSQTMTCVFNFGDEETNIDTNAVLVKELTLGKASHDAGQVTVGPLGVFVGMNAE</sequence>
<evidence type="ECO:0000313" key="6">
    <source>
        <dbReference type="Proteomes" id="UP000032160"/>
    </source>
</evidence>
<dbReference type="PANTHER" id="PTHR10357:SF179">
    <property type="entry name" value="NEUTRAL AND BASIC AMINO ACID TRANSPORT PROTEIN RBAT"/>
    <property type="match status" value="1"/>
</dbReference>
<dbReference type="CDD" id="cd11330">
    <property type="entry name" value="AmyAc_OligoGlu"/>
    <property type="match status" value="1"/>
</dbReference>
<dbReference type="HOGENOM" id="CLU_006462_2_3_5"/>
<proteinExistence type="inferred from homology"/>
<dbReference type="InterPro" id="IPR013780">
    <property type="entry name" value="Glyco_hydro_b"/>
</dbReference>
<dbReference type="Gene3D" id="2.60.40.1180">
    <property type="entry name" value="Golgi alpha-mannosidase II"/>
    <property type="match status" value="1"/>
</dbReference>
<evidence type="ECO:0000259" key="4">
    <source>
        <dbReference type="SMART" id="SM00642"/>
    </source>
</evidence>
<evidence type="ECO:0000256" key="3">
    <source>
        <dbReference type="ARBA" id="ARBA00023295"/>
    </source>
</evidence>
<dbReference type="InterPro" id="IPR006047">
    <property type="entry name" value="GH13_cat_dom"/>
</dbReference>
<keyword evidence="2 5" id="KW-0378">Hydrolase</keyword>
<keyword evidence="6" id="KW-1185">Reference proteome</keyword>
<dbReference type="RefSeq" id="WP_043949123.1">
    <property type="nucleotide sequence ID" value="NZ_HG966617.1"/>
</dbReference>
<dbReference type="OrthoDB" id="9805159at2"/>
<dbReference type="PANTHER" id="PTHR10357">
    <property type="entry name" value="ALPHA-AMYLASE FAMILY MEMBER"/>
    <property type="match status" value="1"/>
</dbReference>
<dbReference type="Gene3D" id="3.20.20.80">
    <property type="entry name" value="Glycosidases"/>
    <property type="match status" value="2"/>
</dbReference>
<organism evidence="5 6">
    <name type="scientific">Candidatus Phaeomarinibacter ectocarpi</name>
    <dbReference type="NCBI Taxonomy" id="1458461"/>
    <lineage>
        <taxon>Bacteria</taxon>
        <taxon>Pseudomonadati</taxon>
        <taxon>Pseudomonadota</taxon>
        <taxon>Alphaproteobacteria</taxon>
        <taxon>Hyphomicrobiales</taxon>
        <taxon>Parvibaculaceae</taxon>
        <taxon>Candidatus Phaeomarinibacter</taxon>
    </lineage>
</organism>
<feature type="domain" description="Glycosyl hydrolase family 13 catalytic" evidence="4">
    <location>
        <begin position="12"/>
        <end position="398"/>
    </location>
</feature>
<dbReference type="InterPro" id="IPR017853">
    <property type="entry name" value="GH"/>
</dbReference>
<dbReference type="Gene3D" id="3.90.400.10">
    <property type="entry name" value="Oligo-1,6-glucosidase, Domain 2"/>
    <property type="match status" value="1"/>
</dbReference>
<dbReference type="Pfam" id="PF00128">
    <property type="entry name" value="Alpha-amylase"/>
    <property type="match status" value="1"/>
</dbReference>
<dbReference type="SUPFAM" id="SSF51011">
    <property type="entry name" value="Glycosyl hydrolase domain"/>
    <property type="match status" value="1"/>
</dbReference>
<dbReference type="KEGG" id="pect:BN1012_Phect3079"/>
<dbReference type="PATRIC" id="fig|1458461.3.peg.3085"/>
<keyword evidence="3 5" id="KW-0326">Glycosidase</keyword>
<dbReference type="AlphaFoldDB" id="X5MPC4"/>
<protein>
    <submittedName>
        <fullName evidence="5">Alpha amylase|GH13</fullName>
        <ecNumber evidence="5">3.2.1.1</ecNumber>
    </submittedName>
</protein>
<evidence type="ECO:0000256" key="1">
    <source>
        <dbReference type="ARBA" id="ARBA00008061"/>
    </source>
</evidence>
<dbReference type="EC" id="3.2.1.1" evidence="5"/>
<dbReference type="SUPFAM" id="SSF51445">
    <property type="entry name" value="(Trans)glycosidases"/>
    <property type="match status" value="1"/>
</dbReference>
<dbReference type="STRING" id="1458461.BN1012_Phect3079"/>
<reference evidence="5 6" key="1">
    <citation type="journal article" date="2014" name="Front. Genet.">
        <title>Genome and metabolic network of "Candidatus Phaeomarinobacter ectocarpi" Ec32, a new candidate genus of Alphaproteobacteria frequently associated with brown algae.</title>
        <authorList>
            <person name="Dittami S.M."/>
            <person name="Barbeyron T."/>
            <person name="Boyen C."/>
            <person name="Cambefort J."/>
            <person name="Collet G."/>
            <person name="Delage L."/>
            <person name="Gobet A."/>
            <person name="Groisillier A."/>
            <person name="Leblanc C."/>
            <person name="Michel G."/>
            <person name="Scornet D."/>
            <person name="Siegel A."/>
            <person name="Tapia J.E."/>
            <person name="Tonon T."/>
        </authorList>
    </citation>
    <scope>NUCLEOTIDE SEQUENCE [LARGE SCALE GENOMIC DNA]</scope>
    <source>
        <strain evidence="5 6">Ec32</strain>
    </source>
</reference>
<dbReference type="Proteomes" id="UP000032160">
    <property type="component" value="Chromosome I"/>
</dbReference>
<dbReference type="InterPro" id="IPR045857">
    <property type="entry name" value="O16G_dom_2"/>
</dbReference>
<comment type="similarity">
    <text evidence="1">Belongs to the glycosyl hydrolase 13 family.</text>
</comment>
<dbReference type="GO" id="GO:0004556">
    <property type="term" value="F:alpha-amylase activity"/>
    <property type="evidence" value="ECO:0007669"/>
    <property type="project" value="UniProtKB-EC"/>
</dbReference>